<dbReference type="Pfam" id="PF00772">
    <property type="entry name" value="DnaB"/>
    <property type="match status" value="1"/>
</dbReference>
<keyword evidence="1" id="KW-0235">DNA replication</keyword>
<dbReference type="Gene3D" id="1.10.860.10">
    <property type="entry name" value="DNAb Helicase, Chain A"/>
    <property type="match status" value="1"/>
</dbReference>
<comment type="caution">
    <text evidence="4">The sequence shown here is derived from an EMBL/GenBank/DDBJ whole genome shotgun (WGS) entry which is preliminary data.</text>
</comment>
<reference evidence="4" key="1">
    <citation type="journal article" date="2014" name="Front. Microbiol.">
        <title>High frequency of phylogenetically diverse reductive dehalogenase-homologous genes in deep subseafloor sedimentary metagenomes.</title>
        <authorList>
            <person name="Kawai M."/>
            <person name="Futagami T."/>
            <person name="Toyoda A."/>
            <person name="Takaki Y."/>
            <person name="Nishi S."/>
            <person name="Hori S."/>
            <person name="Arai W."/>
            <person name="Tsubouchi T."/>
            <person name="Morono Y."/>
            <person name="Uchiyama I."/>
            <person name="Ito T."/>
            <person name="Fujiyama A."/>
            <person name="Inagaki F."/>
            <person name="Takami H."/>
        </authorList>
    </citation>
    <scope>NUCLEOTIDE SEQUENCE</scope>
    <source>
        <strain evidence="4">Expedition CK06-06</strain>
    </source>
</reference>
<evidence type="ECO:0000313" key="4">
    <source>
        <dbReference type="EMBL" id="GAH88761.1"/>
    </source>
</evidence>
<accession>X1J231</accession>
<dbReference type="PANTHER" id="PTHR30153:SF2">
    <property type="entry name" value="REPLICATIVE DNA HELICASE"/>
    <property type="match status" value="1"/>
</dbReference>
<dbReference type="InterPro" id="IPR036185">
    <property type="entry name" value="DNA_heli_DnaB-like_N_sf"/>
</dbReference>
<feature type="domain" description="DNA helicase DnaB-like N-terminal" evidence="3">
    <location>
        <begin position="16"/>
        <end position="95"/>
    </location>
</feature>
<protein>
    <recommendedName>
        <fullName evidence="3">DNA helicase DnaB-like N-terminal domain-containing protein</fullName>
    </recommendedName>
</protein>
<name>X1J231_9ZZZZ</name>
<dbReference type="InterPro" id="IPR016136">
    <property type="entry name" value="DNA_helicase_N/primase_C"/>
</dbReference>
<dbReference type="PANTHER" id="PTHR30153">
    <property type="entry name" value="REPLICATIVE DNA HELICASE DNAB"/>
    <property type="match status" value="1"/>
</dbReference>
<evidence type="ECO:0000256" key="1">
    <source>
        <dbReference type="ARBA" id="ARBA00022705"/>
    </source>
</evidence>
<dbReference type="SUPFAM" id="SSF48024">
    <property type="entry name" value="N-terminal domain of DnaB helicase"/>
    <property type="match status" value="1"/>
</dbReference>
<dbReference type="GO" id="GO:0005829">
    <property type="term" value="C:cytosol"/>
    <property type="evidence" value="ECO:0007669"/>
    <property type="project" value="TreeGrafter"/>
</dbReference>
<dbReference type="GO" id="GO:0003677">
    <property type="term" value="F:DNA binding"/>
    <property type="evidence" value="ECO:0007669"/>
    <property type="project" value="UniProtKB-KW"/>
</dbReference>
<evidence type="ECO:0000259" key="3">
    <source>
        <dbReference type="Pfam" id="PF00772"/>
    </source>
</evidence>
<dbReference type="GO" id="GO:0006260">
    <property type="term" value="P:DNA replication"/>
    <property type="evidence" value="ECO:0007669"/>
    <property type="project" value="UniProtKB-KW"/>
</dbReference>
<dbReference type="InterPro" id="IPR007693">
    <property type="entry name" value="DNA_helicase_DnaB-like_N"/>
</dbReference>
<dbReference type="EMBL" id="BARU01037550">
    <property type="protein sequence ID" value="GAH88761.1"/>
    <property type="molecule type" value="Genomic_DNA"/>
</dbReference>
<evidence type="ECO:0000256" key="2">
    <source>
        <dbReference type="ARBA" id="ARBA00023125"/>
    </source>
</evidence>
<dbReference type="GO" id="GO:0003678">
    <property type="term" value="F:DNA helicase activity"/>
    <property type="evidence" value="ECO:0007669"/>
    <property type="project" value="InterPro"/>
</dbReference>
<dbReference type="GO" id="GO:0005524">
    <property type="term" value="F:ATP binding"/>
    <property type="evidence" value="ECO:0007669"/>
    <property type="project" value="InterPro"/>
</dbReference>
<dbReference type="AlphaFoldDB" id="X1J231"/>
<sequence>MAKSQNDQPLTIDRVPPQDLVAEQCVLGCILINNTLDKVRAILPDPDMFYSEANRHIYGVMLKMADEQLTVDTVLLDGRLDKEKGVGKAYLAELIA</sequence>
<keyword evidence="2" id="KW-0238">DNA-binding</keyword>
<proteinExistence type="predicted"/>
<gene>
    <name evidence="4" type="ORF">S03H2_58489</name>
</gene>
<feature type="non-terminal residue" evidence="4">
    <location>
        <position position="96"/>
    </location>
</feature>
<organism evidence="4">
    <name type="scientific">marine sediment metagenome</name>
    <dbReference type="NCBI Taxonomy" id="412755"/>
    <lineage>
        <taxon>unclassified sequences</taxon>
        <taxon>metagenomes</taxon>
        <taxon>ecological metagenomes</taxon>
    </lineage>
</organism>